<sequence>MNLTDDVIATEFPSMKKLVTPDGKKVVMTFKNGQSVVIGVEQPDGSYDSEVYQFSDVDDNLVFPDNPEFPEFLSQLKLDQFDGVANSNARDDYNNNIKHIENTVNGLVDYSIEQKGYFDKLKGSFGDIKNLIMKHVAIIVAKYMHDNVETKYYTKADVDGKLKYLQQQINNLNNAVEYKPDSSSLNSVFPPSYTGDKQVDINDEIQDANIENKIDSLNDIDEKGE</sequence>
<keyword evidence="2" id="KW-1185">Reference proteome</keyword>
<proteinExistence type="predicted"/>
<dbReference type="AlphaFoldDB" id="A0A2N7ATY4"/>
<dbReference type="Proteomes" id="UP000235649">
    <property type="component" value="Unassembled WGS sequence"/>
</dbReference>
<dbReference type="OrthoDB" id="2290597at2"/>
<evidence type="ECO:0000313" key="2">
    <source>
        <dbReference type="Proteomes" id="UP000235649"/>
    </source>
</evidence>
<dbReference type="RefSeq" id="WP_102196239.1">
    <property type="nucleotide sequence ID" value="NZ_NIPR01000022.1"/>
</dbReference>
<accession>A0A2N7ATY4</accession>
<protein>
    <submittedName>
        <fullName evidence="1">Uncharacterized protein</fullName>
    </submittedName>
</protein>
<gene>
    <name evidence="1" type="ORF">CBP76_07090</name>
</gene>
<name>A0A2N7ATY4_9LACO</name>
<evidence type="ECO:0000313" key="1">
    <source>
        <dbReference type="EMBL" id="PMD70250.1"/>
    </source>
</evidence>
<reference evidence="1 2" key="1">
    <citation type="submission" date="2017-05" db="EMBL/GenBank/DDBJ databases">
        <title>Lactobacillus nurukis nov., sp. nov., isolated from nuruk.</title>
        <authorList>
            <person name="Kim S.-J."/>
        </authorList>
    </citation>
    <scope>NUCLEOTIDE SEQUENCE [LARGE SCALE GENOMIC DNA]</scope>
    <source>
        <strain evidence="1 2">SYF10-1a</strain>
    </source>
</reference>
<dbReference type="EMBL" id="NIPR01000022">
    <property type="protein sequence ID" value="PMD70250.1"/>
    <property type="molecule type" value="Genomic_DNA"/>
</dbReference>
<comment type="caution">
    <text evidence="1">The sequence shown here is derived from an EMBL/GenBank/DDBJ whole genome shotgun (WGS) entry which is preliminary data.</text>
</comment>
<organism evidence="1 2">
    <name type="scientific">Companilactobacillus nuruki</name>
    <dbReference type="NCBI Taxonomy" id="1993540"/>
    <lineage>
        <taxon>Bacteria</taxon>
        <taxon>Bacillati</taxon>
        <taxon>Bacillota</taxon>
        <taxon>Bacilli</taxon>
        <taxon>Lactobacillales</taxon>
        <taxon>Lactobacillaceae</taxon>
        <taxon>Companilactobacillus</taxon>
    </lineage>
</organism>